<dbReference type="AlphaFoldDB" id="A0ABD2PAY2"/>
<gene>
    <name evidence="1" type="ORF">HHI36_002482</name>
</gene>
<reference evidence="1 2" key="1">
    <citation type="journal article" date="2021" name="BMC Biol.">
        <title>Horizontally acquired antibacterial genes associated with adaptive radiation of ladybird beetles.</title>
        <authorList>
            <person name="Li H.S."/>
            <person name="Tang X.F."/>
            <person name="Huang Y.H."/>
            <person name="Xu Z.Y."/>
            <person name="Chen M.L."/>
            <person name="Du X.Y."/>
            <person name="Qiu B.Y."/>
            <person name="Chen P.T."/>
            <person name="Zhang W."/>
            <person name="Slipinski A."/>
            <person name="Escalona H.E."/>
            <person name="Waterhouse R.M."/>
            <person name="Zwick A."/>
            <person name="Pang H."/>
        </authorList>
    </citation>
    <scope>NUCLEOTIDE SEQUENCE [LARGE SCALE GENOMIC DNA]</scope>
    <source>
        <strain evidence="1">SYSU2018</strain>
    </source>
</reference>
<dbReference type="Proteomes" id="UP001516400">
    <property type="component" value="Unassembled WGS sequence"/>
</dbReference>
<dbReference type="Pfam" id="PF08568">
    <property type="entry name" value="Kinetochor_Ybp2"/>
    <property type="match status" value="1"/>
</dbReference>
<evidence type="ECO:0000313" key="2">
    <source>
        <dbReference type="Proteomes" id="UP001516400"/>
    </source>
</evidence>
<dbReference type="InterPro" id="IPR016024">
    <property type="entry name" value="ARM-type_fold"/>
</dbReference>
<dbReference type="EMBL" id="JABFTP020000185">
    <property type="protein sequence ID" value="KAL3288030.1"/>
    <property type="molecule type" value="Genomic_DNA"/>
</dbReference>
<accession>A0ABD2PAY2</accession>
<dbReference type="InterPro" id="IPR013877">
    <property type="entry name" value="YAP-bd/ALF4/Glomulin"/>
</dbReference>
<comment type="caution">
    <text evidence="1">The sequence shown here is derived from an EMBL/GenBank/DDBJ whole genome shotgun (WGS) entry which is preliminary data.</text>
</comment>
<dbReference type="InterPro" id="IPR019516">
    <property type="entry name" value="Glomulin/ALF4"/>
</dbReference>
<organism evidence="1 2">
    <name type="scientific">Cryptolaemus montrouzieri</name>
    <dbReference type="NCBI Taxonomy" id="559131"/>
    <lineage>
        <taxon>Eukaryota</taxon>
        <taxon>Metazoa</taxon>
        <taxon>Ecdysozoa</taxon>
        <taxon>Arthropoda</taxon>
        <taxon>Hexapoda</taxon>
        <taxon>Insecta</taxon>
        <taxon>Pterygota</taxon>
        <taxon>Neoptera</taxon>
        <taxon>Endopterygota</taxon>
        <taxon>Coleoptera</taxon>
        <taxon>Polyphaga</taxon>
        <taxon>Cucujiformia</taxon>
        <taxon>Coccinelloidea</taxon>
        <taxon>Coccinellidae</taxon>
        <taxon>Scymninae</taxon>
        <taxon>Scymnini</taxon>
        <taxon>Cryptolaemus</taxon>
    </lineage>
</organism>
<proteinExistence type="predicted"/>
<keyword evidence="2" id="KW-1185">Reference proteome</keyword>
<dbReference type="SUPFAM" id="SSF48371">
    <property type="entry name" value="ARM repeat"/>
    <property type="match status" value="1"/>
</dbReference>
<protein>
    <submittedName>
        <fullName evidence="1">Uncharacterized protein</fullName>
    </submittedName>
</protein>
<dbReference type="PANTHER" id="PTHR15430:SF1">
    <property type="entry name" value="GLOMULIN"/>
    <property type="match status" value="1"/>
</dbReference>
<name>A0ABD2PAY2_9CUCU</name>
<evidence type="ECO:0000313" key="1">
    <source>
        <dbReference type="EMBL" id="KAL3288030.1"/>
    </source>
</evidence>
<dbReference type="PANTHER" id="PTHR15430">
    <property type="entry name" value="GLOMULIN"/>
    <property type="match status" value="1"/>
</dbReference>
<sequence length="239" mass="27892">MDFSPYGSDFLNEIRSSLENHNVAHAVAIINDNRYFENLKNNCWDLVPVITKYLSSDYENDKLEVFKGCEELLNKIAENSNPEEALLQFIEEIEESEDDTKFVTILFPMLKVLQRIPKNRLNSLAWCLNAIQTYLNKIETSGNEKMVFRTELLYHDVLRFYDILIPYYSVKLNSSTNKNFPLVICKYLIELLGRPLGFLNLTFVEIKSRIRKIAENIVEKVLLVCADPFIYLEMEKVIS</sequence>